<evidence type="ECO:0000259" key="4">
    <source>
        <dbReference type="PROSITE" id="PS50887"/>
    </source>
</evidence>
<dbReference type="Pfam" id="PF00989">
    <property type="entry name" value="PAS"/>
    <property type="match status" value="1"/>
</dbReference>
<keyword evidence="6" id="KW-1185">Reference proteome</keyword>
<feature type="domain" description="PAS" evidence="2">
    <location>
        <begin position="156"/>
        <end position="202"/>
    </location>
</feature>
<evidence type="ECO:0000313" key="6">
    <source>
        <dbReference type="Proteomes" id="UP000031971"/>
    </source>
</evidence>
<dbReference type="RefSeq" id="WP_009868728.1">
    <property type="nucleotide sequence ID" value="NZ_JXSL01000020.1"/>
</dbReference>
<dbReference type="InterPro" id="IPR043128">
    <property type="entry name" value="Rev_trsase/Diguanyl_cyclase"/>
</dbReference>
<dbReference type="InterPro" id="IPR013767">
    <property type="entry name" value="PAS_fold"/>
</dbReference>
<dbReference type="InterPro" id="IPR000700">
    <property type="entry name" value="PAS-assoc_C"/>
</dbReference>
<dbReference type="SMART" id="SM00091">
    <property type="entry name" value="PAS"/>
    <property type="match status" value="1"/>
</dbReference>
<dbReference type="SMART" id="SM00086">
    <property type="entry name" value="PAC"/>
    <property type="match status" value="1"/>
</dbReference>
<dbReference type="InterPro" id="IPR029787">
    <property type="entry name" value="Nucleotide_cyclase"/>
</dbReference>
<dbReference type="CDD" id="cd00130">
    <property type="entry name" value="PAS"/>
    <property type="match status" value="1"/>
</dbReference>
<dbReference type="InterPro" id="IPR052163">
    <property type="entry name" value="DGC-Regulatory_Protein"/>
</dbReference>
<dbReference type="STRING" id="272627.CCC_02950"/>
<dbReference type="InterPro" id="IPR018490">
    <property type="entry name" value="cNMP-bd_dom_sf"/>
</dbReference>
<gene>
    <name evidence="5" type="ORF">CCC_02950</name>
</gene>
<dbReference type="PANTHER" id="PTHR46663">
    <property type="entry name" value="DIGUANYLATE CYCLASE DGCT-RELATED"/>
    <property type="match status" value="1"/>
</dbReference>
<dbReference type="InterPro" id="IPR000014">
    <property type="entry name" value="PAS"/>
</dbReference>
<evidence type="ECO:0000313" key="5">
    <source>
        <dbReference type="EMBL" id="KIM00162.1"/>
    </source>
</evidence>
<proteinExistence type="predicted"/>
<dbReference type="PROSITE" id="PS50113">
    <property type="entry name" value="PAC"/>
    <property type="match status" value="1"/>
</dbReference>
<dbReference type="InterPro" id="IPR035965">
    <property type="entry name" value="PAS-like_dom_sf"/>
</dbReference>
<dbReference type="PROSITE" id="PS50887">
    <property type="entry name" value="GGDEF"/>
    <property type="match status" value="1"/>
</dbReference>
<dbReference type="EMBL" id="JXSL01000020">
    <property type="protein sequence ID" value="KIM00162.1"/>
    <property type="molecule type" value="Genomic_DNA"/>
</dbReference>
<dbReference type="GO" id="GO:0006355">
    <property type="term" value="P:regulation of DNA-templated transcription"/>
    <property type="evidence" value="ECO:0007669"/>
    <property type="project" value="InterPro"/>
</dbReference>
<dbReference type="OrthoDB" id="7333362at2"/>
<feature type="domain" description="Cyclic nucleotide-binding" evidence="1">
    <location>
        <begin position="19"/>
        <end position="139"/>
    </location>
</feature>
<feature type="domain" description="PAC" evidence="3">
    <location>
        <begin position="229"/>
        <end position="281"/>
    </location>
</feature>
<name>A0A0C2V532_PARME</name>
<dbReference type="InterPro" id="IPR000160">
    <property type="entry name" value="GGDEF_dom"/>
</dbReference>
<dbReference type="Gene3D" id="3.30.450.20">
    <property type="entry name" value="PAS domain"/>
    <property type="match status" value="1"/>
</dbReference>
<dbReference type="NCBIfam" id="TIGR00229">
    <property type="entry name" value="sensory_box"/>
    <property type="match status" value="1"/>
</dbReference>
<dbReference type="Gene3D" id="2.60.120.10">
    <property type="entry name" value="Jelly Rolls"/>
    <property type="match status" value="1"/>
</dbReference>
<dbReference type="CDD" id="cd00038">
    <property type="entry name" value="CAP_ED"/>
    <property type="match status" value="1"/>
</dbReference>
<dbReference type="InterPro" id="IPR001610">
    <property type="entry name" value="PAC"/>
</dbReference>
<feature type="domain" description="GGDEF" evidence="4">
    <location>
        <begin position="313"/>
        <end position="445"/>
    </location>
</feature>
<evidence type="ECO:0000259" key="2">
    <source>
        <dbReference type="PROSITE" id="PS50112"/>
    </source>
</evidence>
<dbReference type="PROSITE" id="PS50112">
    <property type="entry name" value="PAS"/>
    <property type="match status" value="1"/>
</dbReference>
<dbReference type="SMART" id="SM00267">
    <property type="entry name" value="GGDEF"/>
    <property type="match status" value="1"/>
</dbReference>
<dbReference type="PROSITE" id="PS00889">
    <property type="entry name" value="CNMP_BINDING_2"/>
    <property type="match status" value="1"/>
</dbReference>
<accession>A0A0C2V532</accession>
<dbReference type="PROSITE" id="PS50042">
    <property type="entry name" value="CNMP_BINDING_3"/>
    <property type="match status" value="1"/>
</dbReference>
<dbReference type="GO" id="GO:0003824">
    <property type="term" value="F:catalytic activity"/>
    <property type="evidence" value="ECO:0007669"/>
    <property type="project" value="UniProtKB-ARBA"/>
</dbReference>
<organism evidence="5 6">
    <name type="scientific">Paramagnetospirillum magnetotacticum MS-1</name>
    <dbReference type="NCBI Taxonomy" id="272627"/>
    <lineage>
        <taxon>Bacteria</taxon>
        <taxon>Pseudomonadati</taxon>
        <taxon>Pseudomonadota</taxon>
        <taxon>Alphaproteobacteria</taxon>
        <taxon>Rhodospirillales</taxon>
        <taxon>Magnetospirillaceae</taxon>
        <taxon>Paramagnetospirillum</taxon>
    </lineage>
</organism>
<dbReference type="NCBIfam" id="TIGR00254">
    <property type="entry name" value="GGDEF"/>
    <property type="match status" value="1"/>
</dbReference>
<dbReference type="SUPFAM" id="SSF55073">
    <property type="entry name" value="Nucleotide cyclase"/>
    <property type="match status" value="1"/>
</dbReference>
<dbReference type="Pfam" id="PF00027">
    <property type="entry name" value="cNMP_binding"/>
    <property type="match status" value="1"/>
</dbReference>
<protein>
    <submittedName>
        <fullName evidence="5">Diguanylate cyclase/phosphodiesterase (GGDEF &amp; EAL domains) with PAS/PAC sensor(S)</fullName>
    </submittedName>
</protein>
<dbReference type="InterPro" id="IPR018488">
    <property type="entry name" value="cNMP-bd_CS"/>
</dbReference>
<dbReference type="Pfam" id="PF00990">
    <property type="entry name" value="GGDEF"/>
    <property type="match status" value="1"/>
</dbReference>
<dbReference type="SUPFAM" id="SSF55785">
    <property type="entry name" value="PYP-like sensor domain (PAS domain)"/>
    <property type="match status" value="1"/>
</dbReference>
<dbReference type="Proteomes" id="UP000031971">
    <property type="component" value="Unassembled WGS sequence"/>
</dbReference>
<dbReference type="InterPro" id="IPR000595">
    <property type="entry name" value="cNMP-bd_dom"/>
</dbReference>
<comment type="caution">
    <text evidence="5">The sequence shown here is derived from an EMBL/GenBank/DDBJ whole genome shotgun (WGS) entry which is preliminary data.</text>
</comment>
<dbReference type="PANTHER" id="PTHR46663:SF4">
    <property type="entry name" value="DIGUANYLATE CYCLASE DGCT-RELATED"/>
    <property type="match status" value="1"/>
</dbReference>
<dbReference type="SMART" id="SM00100">
    <property type="entry name" value="cNMP"/>
    <property type="match status" value="1"/>
</dbReference>
<reference evidence="5 6" key="1">
    <citation type="submission" date="2015-01" db="EMBL/GenBank/DDBJ databases">
        <title>Genome Sequence of Magnetospirillum magnetotacticum Strain MS-1.</title>
        <authorList>
            <person name="Marinov G.K."/>
            <person name="Smalley M.D."/>
            <person name="DeSalvo G."/>
        </authorList>
    </citation>
    <scope>NUCLEOTIDE SEQUENCE [LARGE SCALE GENOMIC DNA]</scope>
    <source>
        <strain evidence="5 6">MS-1</strain>
    </source>
</reference>
<evidence type="ECO:0000259" key="1">
    <source>
        <dbReference type="PROSITE" id="PS50042"/>
    </source>
</evidence>
<dbReference type="Gene3D" id="3.30.70.270">
    <property type="match status" value="1"/>
</dbReference>
<dbReference type="SUPFAM" id="SSF51206">
    <property type="entry name" value="cAMP-binding domain-like"/>
    <property type="match status" value="1"/>
</dbReference>
<dbReference type="AlphaFoldDB" id="A0A0C2V532"/>
<dbReference type="InterPro" id="IPR014710">
    <property type="entry name" value="RmlC-like_jellyroll"/>
</dbReference>
<dbReference type="FunFam" id="3.30.70.270:FF:000001">
    <property type="entry name" value="Diguanylate cyclase domain protein"/>
    <property type="match status" value="1"/>
</dbReference>
<dbReference type="CDD" id="cd01949">
    <property type="entry name" value="GGDEF"/>
    <property type="match status" value="1"/>
</dbReference>
<sequence length="445" mass="49041">MKRAVDRDAIRQALSRHDLFEGLAVEALDEVAALGHIVTLRPGQVLFRKGDPGDFLFCVLEGQIQIGVETATGDVHHMNLLPPGTVFGEIALLDDLPRSADAYAVERTCVFTINRNDFHALLLAEPRLHQPIIRLLCERVRWTSAMVEAKSHIEMELRKLTSAVEHSPNLVLITDIAGRIEYVNRKFTAVTGWQPEEVIGKTTSLFKSGLTPPSTYQDLWRTILDGGEWHGEFCNRRKDGSLYWEKCSIAPVRSPTGLLTHFVALKEDVTETKRLQEELTRLASQDSLTGIANRRHFLERAHTEIIRAGRAKTPLAVLMLDVDHFKKINDEYGHAAGDAALKALADTCRSTLRETDLFGRLGGEEFGILFPGDDLNAATEAAERLRLAIAATKITIGGATIAITASLGLSLLQDGEKSIDAALSRADQALYVAKQAGRNRLEISG</sequence>
<evidence type="ECO:0000259" key="3">
    <source>
        <dbReference type="PROSITE" id="PS50113"/>
    </source>
</evidence>